<dbReference type="GO" id="GO:0005576">
    <property type="term" value="C:extracellular region"/>
    <property type="evidence" value="ECO:0007669"/>
    <property type="project" value="UniProtKB-SubCell"/>
</dbReference>
<name>A0A7N0TL43_KALFE</name>
<evidence type="ECO:0000256" key="4">
    <source>
        <dbReference type="ARBA" id="ARBA00022702"/>
    </source>
</evidence>
<dbReference type="EnsemblPlants" id="Kaladp0039s0397.1.v1.1">
    <property type="protein sequence ID" value="Kaladp0039s0397.1.v1.1.CDS.1"/>
    <property type="gene ID" value="Kaladp0039s0397.v1.1"/>
</dbReference>
<dbReference type="PANTHER" id="PTHR33136:SF89">
    <property type="entry name" value="PROTEIN RALF-LIKE 19"/>
    <property type="match status" value="1"/>
</dbReference>
<dbReference type="GO" id="GO:0005179">
    <property type="term" value="F:hormone activity"/>
    <property type="evidence" value="ECO:0007669"/>
    <property type="project" value="UniProtKB-KW"/>
</dbReference>
<dbReference type="OMA" id="HISYRAM"/>
<dbReference type="GO" id="GO:0019722">
    <property type="term" value="P:calcium-mediated signaling"/>
    <property type="evidence" value="ECO:0007669"/>
    <property type="project" value="TreeGrafter"/>
</dbReference>
<protein>
    <submittedName>
        <fullName evidence="8">Uncharacterized protein</fullName>
    </submittedName>
</protein>
<proteinExistence type="inferred from homology"/>
<dbReference type="PANTHER" id="PTHR33136">
    <property type="entry name" value="RAPID ALKALINIZATION FACTOR-LIKE"/>
    <property type="match status" value="1"/>
</dbReference>
<keyword evidence="3" id="KW-0964">Secreted</keyword>
<feature type="signal peptide" evidence="7">
    <location>
        <begin position="1"/>
        <end position="20"/>
    </location>
</feature>
<evidence type="ECO:0000256" key="6">
    <source>
        <dbReference type="ARBA" id="ARBA00023157"/>
    </source>
</evidence>
<dbReference type="Proteomes" id="UP000594263">
    <property type="component" value="Unplaced"/>
</dbReference>
<evidence type="ECO:0000313" key="8">
    <source>
        <dbReference type="EnsemblPlants" id="Kaladp0039s0397.1.v1.1.CDS.1"/>
    </source>
</evidence>
<keyword evidence="9" id="KW-1185">Reference proteome</keyword>
<dbReference type="Gramene" id="Kaladp0039s0397.1.v1.1">
    <property type="protein sequence ID" value="Kaladp0039s0397.1.v1.1.CDS.1"/>
    <property type="gene ID" value="Kaladp0039s0397.v1.1"/>
</dbReference>
<evidence type="ECO:0000256" key="7">
    <source>
        <dbReference type="SAM" id="SignalP"/>
    </source>
</evidence>
<dbReference type="InterPro" id="IPR008801">
    <property type="entry name" value="RALF"/>
</dbReference>
<keyword evidence="5 7" id="KW-0732">Signal</keyword>
<reference evidence="8" key="1">
    <citation type="submission" date="2021-01" db="UniProtKB">
        <authorList>
            <consortium name="EnsemblPlants"/>
        </authorList>
    </citation>
    <scope>IDENTIFICATION</scope>
</reference>
<comment type="subcellular location">
    <subcellularLocation>
        <location evidence="1">Secreted</location>
    </subcellularLocation>
</comment>
<evidence type="ECO:0000313" key="9">
    <source>
        <dbReference type="Proteomes" id="UP000594263"/>
    </source>
</evidence>
<sequence length="119" mass="13205">MATRLGLVLLLLALAAVVESSPAFSFDQFGVARLAMADGAGIKVGDLISYDEETMLTTEAERRILAQGKKYISYSALKKNSVPCKKRGNSYYNCNSRQKANPYRRGCSKVTNCYRYTDM</sequence>
<organism evidence="8 9">
    <name type="scientific">Kalanchoe fedtschenkoi</name>
    <name type="common">Lavender scallops</name>
    <name type="synonym">South American air plant</name>
    <dbReference type="NCBI Taxonomy" id="63787"/>
    <lineage>
        <taxon>Eukaryota</taxon>
        <taxon>Viridiplantae</taxon>
        <taxon>Streptophyta</taxon>
        <taxon>Embryophyta</taxon>
        <taxon>Tracheophyta</taxon>
        <taxon>Spermatophyta</taxon>
        <taxon>Magnoliopsida</taxon>
        <taxon>eudicotyledons</taxon>
        <taxon>Gunneridae</taxon>
        <taxon>Pentapetalae</taxon>
        <taxon>Saxifragales</taxon>
        <taxon>Crassulaceae</taxon>
        <taxon>Kalanchoe</taxon>
    </lineage>
</organism>
<dbReference type="GO" id="GO:0009506">
    <property type="term" value="C:plasmodesma"/>
    <property type="evidence" value="ECO:0007669"/>
    <property type="project" value="TreeGrafter"/>
</dbReference>
<evidence type="ECO:0000256" key="3">
    <source>
        <dbReference type="ARBA" id="ARBA00022525"/>
    </source>
</evidence>
<keyword evidence="4" id="KW-0372">Hormone</keyword>
<comment type="similarity">
    <text evidence="2">Belongs to the plant rapid alkalinization factor (RALF) family.</text>
</comment>
<accession>A0A7N0TL43</accession>
<keyword evidence="6" id="KW-1015">Disulfide bond</keyword>
<evidence type="ECO:0000256" key="2">
    <source>
        <dbReference type="ARBA" id="ARBA00009178"/>
    </source>
</evidence>
<feature type="chain" id="PRO_5029915071" evidence="7">
    <location>
        <begin position="21"/>
        <end position="119"/>
    </location>
</feature>
<dbReference type="Pfam" id="PF05498">
    <property type="entry name" value="RALF"/>
    <property type="match status" value="1"/>
</dbReference>
<evidence type="ECO:0000256" key="1">
    <source>
        <dbReference type="ARBA" id="ARBA00004613"/>
    </source>
</evidence>
<evidence type="ECO:0000256" key="5">
    <source>
        <dbReference type="ARBA" id="ARBA00022729"/>
    </source>
</evidence>
<dbReference type="AlphaFoldDB" id="A0A7N0TL43"/>